<proteinExistence type="predicted"/>
<dbReference type="AlphaFoldDB" id="A0A853ICK0"/>
<comment type="caution">
    <text evidence="1">The sequence shown here is derived from an EMBL/GenBank/DDBJ whole genome shotgun (WGS) entry which is preliminary data.</text>
</comment>
<keyword evidence="2" id="KW-1185">Reference proteome</keyword>
<accession>A0A853ICK0</accession>
<protein>
    <submittedName>
        <fullName evidence="1">Uncharacterized protein</fullName>
    </submittedName>
</protein>
<gene>
    <name evidence="1" type="ORF">H0A36_17410</name>
</gene>
<dbReference type="RefSeq" id="WP_180569817.1">
    <property type="nucleotide sequence ID" value="NZ_JACCKB010000030.1"/>
</dbReference>
<dbReference type="Proteomes" id="UP000569732">
    <property type="component" value="Unassembled WGS sequence"/>
</dbReference>
<evidence type="ECO:0000313" key="2">
    <source>
        <dbReference type="Proteomes" id="UP000569732"/>
    </source>
</evidence>
<evidence type="ECO:0000313" key="1">
    <source>
        <dbReference type="EMBL" id="NYZ67794.1"/>
    </source>
</evidence>
<name>A0A853ICK0_9GAMM</name>
<reference evidence="1 2" key="1">
    <citation type="submission" date="2020-07" db="EMBL/GenBank/DDBJ databases">
        <title>Endozoicomonas sp. nov., isolated from sediment.</title>
        <authorList>
            <person name="Gu T."/>
        </authorList>
    </citation>
    <scope>NUCLEOTIDE SEQUENCE [LARGE SCALE GENOMIC DNA]</scope>
    <source>
        <strain evidence="1 2">SM1973</strain>
    </source>
</reference>
<sequence length="110" mass="13049">MPQASTLSTWTRPMSFEDFYFEYNKKSERKYTIESLAVWMAWIQEQLKYEEKRVPLTHHYRSPTLALLSHARSKNPRQLELVYAYLSLVIDGDNTKAKKLNRGIKLLNKP</sequence>
<dbReference type="EMBL" id="JACCKB010000030">
    <property type="protein sequence ID" value="NYZ67794.1"/>
    <property type="molecule type" value="Genomic_DNA"/>
</dbReference>
<organism evidence="1 2">
    <name type="scientific">Spartinivicinus marinus</name>
    <dbReference type="NCBI Taxonomy" id="2994442"/>
    <lineage>
        <taxon>Bacteria</taxon>
        <taxon>Pseudomonadati</taxon>
        <taxon>Pseudomonadota</taxon>
        <taxon>Gammaproteobacteria</taxon>
        <taxon>Oceanospirillales</taxon>
        <taxon>Zooshikellaceae</taxon>
        <taxon>Spartinivicinus</taxon>
    </lineage>
</organism>